<dbReference type="Proteomes" id="UP000593591">
    <property type="component" value="Chromosome"/>
</dbReference>
<reference evidence="2 3" key="1">
    <citation type="submission" date="2018-08" db="EMBL/GenBank/DDBJ databases">
        <title>The first complete genome of Treponema rectale (CHPAT), a commensal spirochete of the bovine rectum.</title>
        <authorList>
            <person name="Staton G.J."/>
            <person name="Clegg S.R."/>
            <person name="Carter S.D."/>
            <person name="Radford A.D."/>
            <person name="Darby A."/>
            <person name="Hall N."/>
            <person name="Birtles R.J."/>
            <person name="Evans N.J."/>
        </authorList>
    </citation>
    <scope>NUCLEOTIDE SEQUENCE [LARGE SCALE GENOMIC DNA]</scope>
    <source>
        <strain evidence="2 3">CHPA</strain>
    </source>
</reference>
<dbReference type="EMBL" id="CP031517">
    <property type="protein sequence ID" value="QOS39171.1"/>
    <property type="molecule type" value="Genomic_DNA"/>
</dbReference>
<keyword evidence="1" id="KW-0812">Transmembrane</keyword>
<proteinExistence type="predicted"/>
<organism evidence="2 3">
    <name type="scientific">Treponema rectale</name>
    <dbReference type="NCBI Taxonomy" id="744512"/>
    <lineage>
        <taxon>Bacteria</taxon>
        <taxon>Pseudomonadati</taxon>
        <taxon>Spirochaetota</taxon>
        <taxon>Spirochaetia</taxon>
        <taxon>Spirochaetales</taxon>
        <taxon>Treponemataceae</taxon>
        <taxon>Treponema</taxon>
    </lineage>
</organism>
<gene>
    <name evidence="2" type="ORF">DYE49_01360</name>
</gene>
<feature type="transmembrane region" description="Helical" evidence="1">
    <location>
        <begin position="63"/>
        <end position="83"/>
    </location>
</feature>
<sequence>MNYRFILQIVIILIMNIAISILFQKLIPDYYLARILTSVALSFAFAIIQQWEDRIHFYKYPRFWYTFFIFGILFCLVDLITFVF</sequence>
<evidence type="ECO:0000313" key="3">
    <source>
        <dbReference type="Proteomes" id="UP000593591"/>
    </source>
</evidence>
<evidence type="ECO:0000256" key="1">
    <source>
        <dbReference type="SAM" id="Phobius"/>
    </source>
</evidence>
<feature type="transmembrane region" description="Helical" evidence="1">
    <location>
        <begin position="31"/>
        <end position="51"/>
    </location>
</feature>
<dbReference type="KEGG" id="trc:DYE49_01360"/>
<feature type="transmembrane region" description="Helical" evidence="1">
    <location>
        <begin position="6"/>
        <end position="24"/>
    </location>
</feature>
<name>A0A7M1XK57_9SPIR</name>
<protein>
    <submittedName>
        <fullName evidence="2">Uncharacterized protein</fullName>
    </submittedName>
</protein>
<keyword evidence="1" id="KW-1133">Transmembrane helix</keyword>
<evidence type="ECO:0000313" key="2">
    <source>
        <dbReference type="EMBL" id="QOS39171.1"/>
    </source>
</evidence>
<accession>A0A7M1XK57</accession>
<keyword evidence="1" id="KW-0472">Membrane</keyword>
<dbReference type="AlphaFoldDB" id="A0A7M1XK57"/>